<keyword evidence="1 3" id="KW-0808">Transferase</keyword>
<reference evidence="4" key="1">
    <citation type="submission" date="2016-06" db="EMBL/GenBank/DDBJ databases">
        <authorList>
            <person name="McIlroy S.J."/>
            <person name="Karst S.M."/>
            <person name="Albertsen M."/>
        </authorList>
    </citation>
    <scope>NUCLEOTIDE SEQUENCE [LARGE SCALE GENOMIC DNA]</scope>
</reference>
<dbReference type="AlphaFoldDB" id="A0A1A8XTX6"/>
<dbReference type="Proteomes" id="UP000199169">
    <property type="component" value="Unassembled WGS sequence"/>
</dbReference>
<dbReference type="PANTHER" id="PTHR46401">
    <property type="entry name" value="GLYCOSYLTRANSFERASE WBBK-RELATED"/>
    <property type="match status" value="1"/>
</dbReference>
<keyword evidence="4" id="KW-1185">Reference proteome</keyword>
<dbReference type="InterPro" id="IPR001296">
    <property type="entry name" value="Glyco_trans_1"/>
</dbReference>
<evidence type="ECO:0000256" key="1">
    <source>
        <dbReference type="ARBA" id="ARBA00022679"/>
    </source>
</evidence>
<dbReference type="GO" id="GO:0009103">
    <property type="term" value="P:lipopolysaccharide biosynthetic process"/>
    <property type="evidence" value="ECO:0007669"/>
    <property type="project" value="TreeGrafter"/>
</dbReference>
<organism evidence="3 4">
    <name type="scientific">Candidatus Accumulibacter aalborgensis</name>
    <dbReference type="NCBI Taxonomy" id="1860102"/>
    <lineage>
        <taxon>Bacteria</taxon>
        <taxon>Pseudomonadati</taxon>
        <taxon>Pseudomonadota</taxon>
        <taxon>Betaproteobacteria</taxon>
        <taxon>Candidatus Accumulibacter</taxon>
    </lineage>
</organism>
<dbReference type="GO" id="GO:0016757">
    <property type="term" value="F:glycosyltransferase activity"/>
    <property type="evidence" value="ECO:0007669"/>
    <property type="project" value="InterPro"/>
</dbReference>
<dbReference type="STRING" id="1860102.ACCAA_580006"/>
<evidence type="ECO:0000313" key="3">
    <source>
        <dbReference type="EMBL" id="SBT08510.1"/>
    </source>
</evidence>
<evidence type="ECO:0000259" key="2">
    <source>
        <dbReference type="Pfam" id="PF00534"/>
    </source>
</evidence>
<dbReference type="Pfam" id="PF00534">
    <property type="entry name" value="Glycos_transf_1"/>
    <property type="match status" value="1"/>
</dbReference>
<dbReference type="EMBL" id="FLQX01000136">
    <property type="protein sequence ID" value="SBT08510.1"/>
    <property type="molecule type" value="Genomic_DNA"/>
</dbReference>
<sequence length="380" mass="42313">MIVGIDASNIRVGGGVTHLVELLRIADPIKSGIQKVVVFAGKKTLDRIEAREDWLRKVHVPDLDKGLALRMLWQRFRLLSALKDEDCGVLLVPGGVHSAGFSPIVAMSQNLLPFEWRELRRYGLSWMALKMTLLRFVQGKTFREAGGVIFLTNYAKRAVTNVVGEDLRSIAVIPLGIHNRFLASPKDALPILRYSNDDPFRLLYVSVIDVYKHQWHVTAAVAKLRSLGYPVVLDLVGSSLPRSLVRLTEAIAQVDPTGTFIRYRGPVAHEELSLLYRQCDVNVFASSCENMPNILIEAMASGLPIACSNRGPMSEVLRDAGVYFDPENPDEISSAIKALIDSPDVRAANAKKAFAYAQEYSWERCAEMTFAYLRDVATRD</sequence>
<dbReference type="PANTHER" id="PTHR46401:SF2">
    <property type="entry name" value="GLYCOSYLTRANSFERASE WBBK-RELATED"/>
    <property type="match status" value="1"/>
</dbReference>
<gene>
    <name evidence="3" type="ORF">ACCAA_580006</name>
</gene>
<dbReference type="RefSeq" id="WP_186408306.1">
    <property type="nucleotide sequence ID" value="NZ_FLQX01000136.1"/>
</dbReference>
<protein>
    <submittedName>
        <fullName evidence="3">Glycosyltransferase</fullName>
    </submittedName>
</protein>
<feature type="domain" description="Glycosyl transferase family 1" evidence="2">
    <location>
        <begin position="196"/>
        <end position="353"/>
    </location>
</feature>
<dbReference type="SUPFAM" id="SSF53756">
    <property type="entry name" value="UDP-Glycosyltransferase/glycogen phosphorylase"/>
    <property type="match status" value="1"/>
</dbReference>
<proteinExistence type="predicted"/>
<dbReference type="Gene3D" id="3.40.50.2000">
    <property type="entry name" value="Glycogen Phosphorylase B"/>
    <property type="match status" value="2"/>
</dbReference>
<evidence type="ECO:0000313" key="4">
    <source>
        <dbReference type="Proteomes" id="UP000199169"/>
    </source>
</evidence>
<accession>A0A1A8XTX6</accession>
<dbReference type="CDD" id="cd03809">
    <property type="entry name" value="GT4_MtfB-like"/>
    <property type="match status" value="1"/>
</dbReference>
<name>A0A1A8XTX6_9PROT</name>